<name>A0A418WZ95_9BURK</name>
<sequence length="188" mass="20780">MAICSLTDFRVLIVPGLHGSGPDHWQTRWQELHPAFERVHQERWDVPDLLVWSARLDQVLRRSARPTLIIAHSFGCLTTVHRASHGATNLHGVLLVAPADPVKFGVDRMLQDAALPCPAIVVGSTNDPWMESDRAVVWAERWGGVFVNGGALGHINAESELGDWPYGQSLLQRLVQQSEDFSAARAPV</sequence>
<gene>
    <name evidence="1" type="ORF">D3870_05390</name>
</gene>
<dbReference type="OrthoDB" id="9804993at2"/>
<dbReference type="Gene3D" id="3.40.50.1820">
    <property type="entry name" value="alpha/beta hydrolase"/>
    <property type="match status" value="1"/>
</dbReference>
<dbReference type="Pfam" id="PF06821">
    <property type="entry name" value="Ser_hydrolase"/>
    <property type="match status" value="1"/>
</dbReference>
<dbReference type="RefSeq" id="WP_119737292.1">
    <property type="nucleotide sequence ID" value="NZ_QYUN01000002.1"/>
</dbReference>
<dbReference type="Proteomes" id="UP000285190">
    <property type="component" value="Unassembled WGS sequence"/>
</dbReference>
<organism evidence="1 2">
    <name type="scientific">Noviherbaspirillum cavernae</name>
    <dbReference type="NCBI Taxonomy" id="2320862"/>
    <lineage>
        <taxon>Bacteria</taxon>
        <taxon>Pseudomonadati</taxon>
        <taxon>Pseudomonadota</taxon>
        <taxon>Betaproteobacteria</taxon>
        <taxon>Burkholderiales</taxon>
        <taxon>Oxalobacteraceae</taxon>
        <taxon>Noviherbaspirillum</taxon>
    </lineage>
</organism>
<protein>
    <submittedName>
        <fullName evidence="1">Alpha/beta hydrolase</fullName>
    </submittedName>
</protein>
<dbReference type="SUPFAM" id="SSF53474">
    <property type="entry name" value="alpha/beta-Hydrolases"/>
    <property type="match status" value="1"/>
</dbReference>
<dbReference type="AlphaFoldDB" id="A0A418WZ95"/>
<accession>A0A418WZ95</accession>
<proteinExistence type="predicted"/>
<reference evidence="1 2" key="1">
    <citation type="submission" date="2018-09" db="EMBL/GenBank/DDBJ databases">
        <authorList>
            <person name="Zhu H."/>
        </authorList>
    </citation>
    <scope>NUCLEOTIDE SEQUENCE [LARGE SCALE GENOMIC DNA]</scope>
    <source>
        <strain evidence="1 2">K2R10-39</strain>
    </source>
</reference>
<dbReference type="EMBL" id="QYUN01000002">
    <property type="protein sequence ID" value="RJG05522.1"/>
    <property type="molecule type" value="Genomic_DNA"/>
</dbReference>
<keyword evidence="2" id="KW-1185">Reference proteome</keyword>
<keyword evidence="1" id="KW-0378">Hydrolase</keyword>
<evidence type="ECO:0000313" key="1">
    <source>
        <dbReference type="EMBL" id="RJG05522.1"/>
    </source>
</evidence>
<comment type="caution">
    <text evidence="1">The sequence shown here is derived from an EMBL/GenBank/DDBJ whole genome shotgun (WGS) entry which is preliminary data.</text>
</comment>
<dbReference type="InterPro" id="IPR010662">
    <property type="entry name" value="RBBP9/YdeN"/>
</dbReference>
<dbReference type="InterPro" id="IPR029058">
    <property type="entry name" value="AB_hydrolase_fold"/>
</dbReference>
<evidence type="ECO:0000313" key="2">
    <source>
        <dbReference type="Proteomes" id="UP000285190"/>
    </source>
</evidence>
<dbReference type="GO" id="GO:0016787">
    <property type="term" value="F:hydrolase activity"/>
    <property type="evidence" value="ECO:0007669"/>
    <property type="project" value="UniProtKB-KW"/>
</dbReference>